<feature type="compositionally biased region" description="Polar residues" evidence="1">
    <location>
        <begin position="370"/>
        <end position="382"/>
    </location>
</feature>
<feature type="compositionally biased region" description="Polar residues" evidence="1">
    <location>
        <begin position="500"/>
        <end position="518"/>
    </location>
</feature>
<proteinExistence type="predicted"/>
<dbReference type="AlphaFoldDB" id="R7T6X1"/>
<feature type="compositionally biased region" description="Pro residues" evidence="1">
    <location>
        <begin position="564"/>
        <end position="581"/>
    </location>
</feature>
<dbReference type="Proteomes" id="UP000014760">
    <property type="component" value="Unassembled WGS sequence"/>
</dbReference>
<feature type="compositionally biased region" description="Basic residues" evidence="1">
    <location>
        <begin position="29"/>
        <end position="44"/>
    </location>
</feature>
<keyword evidence="4" id="KW-1185">Reference proteome</keyword>
<sequence length="697" mass="77448">MAASPLPPLVLTSPDLSPSPIPSAPPLQRTRRRPQRYPTRHHRTPPPLPAPRSQRRNEQVPEIAEQSRRPPSARSLEMNDVYLDTRRNMLSLVEDNIRLKMEIQTIKQDFFHVLHALQDYESAESRRNSLRPTPSVRDRVKVMYEARRARIMSRRNKENIPEAPRSSPPPPVPVRSPVVKVTLNDIAGDYVTLKSPLESERTMMTTSSSDETSVWVDSPSAVRNHMKRARESPMQYASSDTISEVYTSRSLKDVSGISLMSQSSLREQPSSLDSNQFFHSTFNYPLHSTLLHDESSSLIQAPDLDADPTGFSLSSYQTPRRQPSSQQLCKEHGIHPKIGTGPCIFQTDESTTMLSSSSGDFTDVDAEMSPPQTQPDTDCDSSYLSECVDDKMSEAEEEYTATYDQRRCRMRMLRRQTARPHLMTSRYPVGLSETDLIHDEDTLKHLSINATRSSLPDFSGLTTLVSNDESTLLVKTSSQENSTSSTLVLGDLDVALRITSSSDSSGARPTSGATTNTDESPENGLTVPVNSPNITDSGGSSSRPTTDSYDYVDIPKAVATKYNLPPPRARPQRPPTVGKPPTPHDLRSRSSRSSSGQSRARSQSSGRSRGAKSLDQALLHSYRAGPSTASRPESSQLCVRHLQMDCCYCGQASDQCSTKALQKDRKKVLAKKLKKFSNNFYRVNSTGNLHIQTLGHF</sequence>
<dbReference type="OrthoDB" id="10671177at2759"/>
<reference evidence="3" key="3">
    <citation type="submission" date="2015-06" db="UniProtKB">
        <authorList>
            <consortium name="EnsemblMetazoa"/>
        </authorList>
    </citation>
    <scope>IDENTIFICATION</scope>
</reference>
<feature type="region of interest" description="Disordered" evidence="1">
    <location>
        <begin position="500"/>
        <end position="613"/>
    </location>
</feature>
<feature type="compositionally biased region" description="Low complexity" evidence="1">
    <location>
        <begin position="591"/>
        <end position="608"/>
    </location>
</feature>
<evidence type="ECO:0000256" key="1">
    <source>
        <dbReference type="SAM" id="MobiDB-lite"/>
    </source>
</evidence>
<organism evidence="2">
    <name type="scientific">Capitella teleta</name>
    <name type="common">Polychaete worm</name>
    <dbReference type="NCBI Taxonomy" id="283909"/>
    <lineage>
        <taxon>Eukaryota</taxon>
        <taxon>Metazoa</taxon>
        <taxon>Spiralia</taxon>
        <taxon>Lophotrochozoa</taxon>
        <taxon>Annelida</taxon>
        <taxon>Polychaeta</taxon>
        <taxon>Sedentaria</taxon>
        <taxon>Scolecida</taxon>
        <taxon>Capitellidae</taxon>
        <taxon>Capitella</taxon>
    </lineage>
</organism>
<evidence type="ECO:0000313" key="3">
    <source>
        <dbReference type="EnsemblMetazoa" id="CapteP207223"/>
    </source>
</evidence>
<dbReference type="EnsemblMetazoa" id="CapteT207223">
    <property type="protein sequence ID" value="CapteP207223"/>
    <property type="gene ID" value="CapteG207223"/>
</dbReference>
<feature type="region of interest" description="Disordered" evidence="1">
    <location>
        <begin position="1"/>
        <end position="78"/>
    </location>
</feature>
<feature type="compositionally biased region" description="Polar residues" evidence="1">
    <location>
        <begin position="528"/>
        <end position="548"/>
    </location>
</feature>
<evidence type="ECO:0000313" key="4">
    <source>
        <dbReference type="Proteomes" id="UP000014760"/>
    </source>
</evidence>
<accession>R7T6X1</accession>
<reference evidence="4" key="1">
    <citation type="submission" date="2012-12" db="EMBL/GenBank/DDBJ databases">
        <authorList>
            <person name="Hellsten U."/>
            <person name="Grimwood J."/>
            <person name="Chapman J.A."/>
            <person name="Shapiro H."/>
            <person name="Aerts A."/>
            <person name="Otillar R.P."/>
            <person name="Terry A.Y."/>
            <person name="Boore J.L."/>
            <person name="Simakov O."/>
            <person name="Marletaz F."/>
            <person name="Cho S.-J."/>
            <person name="Edsinger-Gonzales E."/>
            <person name="Havlak P."/>
            <person name="Kuo D.-H."/>
            <person name="Larsson T."/>
            <person name="Lv J."/>
            <person name="Arendt D."/>
            <person name="Savage R."/>
            <person name="Osoegawa K."/>
            <person name="de Jong P."/>
            <person name="Lindberg D.R."/>
            <person name="Seaver E.C."/>
            <person name="Weisblat D.A."/>
            <person name="Putnam N.H."/>
            <person name="Grigoriev I.V."/>
            <person name="Rokhsar D.S."/>
        </authorList>
    </citation>
    <scope>NUCLEOTIDE SEQUENCE</scope>
    <source>
        <strain evidence="4">I ESC-2004</strain>
    </source>
</reference>
<reference evidence="2 4" key="2">
    <citation type="journal article" date="2013" name="Nature">
        <title>Insights into bilaterian evolution from three spiralian genomes.</title>
        <authorList>
            <person name="Simakov O."/>
            <person name="Marletaz F."/>
            <person name="Cho S.J."/>
            <person name="Edsinger-Gonzales E."/>
            <person name="Havlak P."/>
            <person name="Hellsten U."/>
            <person name="Kuo D.H."/>
            <person name="Larsson T."/>
            <person name="Lv J."/>
            <person name="Arendt D."/>
            <person name="Savage R."/>
            <person name="Osoegawa K."/>
            <person name="de Jong P."/>
            <person name="Grimwood J."/>
            <person name="Chapman J.A."/>
            <person name="Shapiro H."/>
            <person name="Aerts A."/>
            <person name="Otillar R.P."/>
            <person name="Terry A.Y."/>
            <person name="Boore J.L."/>
            <person name="Grigoriev I.V."/>
            <person name="Lindberg D.R."/>
            <person name="Seaver E.C."/>
            <person name="Weisblat D.A."/>
            <person name="Putnam N.H."/>
            <person name="Rokhsar D.S."/>
        </authorList>
    </citation>
    <scope>NUCLEOTIDE SEQUENCE</scope>
    <source>
        <strain evidence="2 4">I ESC-2004</strain>
    </source>
</reference>
<dbReference type="OMA" id="QVECEFE"/>
<protein>
    <submittedName>
        <fullName evidence="2 3">Uncharacterized protein</fullName>
    </submittedName>
</protein>
<gene>
    <name evidence="2" type="ORF">CAPTEDRAFT_207223</name>
</gene>
<dbReference type="EMBL" id="KB311417">
    <property type="protein sequence ID" value="ELT89349.1"/>
    <property type="molecule type" value="Genomic_DNA"/>
</dbReference>
<dbReference type="HOGENOM" id="CLU_395510_0_0_1"/>
<feature type="region of interest" description="Disordered" evidence="1">
    <location>
        <begin position="352"/>
        <end position="382"/>
    </location>
</feature>
<dbReference type="EMBL" id="AMQN01003299">
    <property type="status" value="NOT_ANNOTATED_CDS"/>
    <property type="molecule type" value="Genomic_DNA"/>
</dbReference>
<feature type="region of interest" description="Disordered" evidence="1">
    <location>
        <begin position="154"/>
        <end position="174"/>
    </location>
</feature>
<evidence type="ECO:0000313" key="2">
    <source>
        <dbReference type="EMBL" id="ELT89349.1"/>
    </source>
</evidence>
<name>R7T6X1_CAPTE</name>